<feature type="region of interest" description="Disordered" evidence="1">
    <location>
        <begin position="100"/>
        <end position="133"/>
    </location>
</feature>
<evidence type="ECO:0000256" key="1">
    <source>
        <dbReference type="SAM" id="MobiDB-lite"/>
    </source>
</evidence>
<accession>A0A0P1AQE9</accession>
<evidence type="ECO:0000259" key="2">
    <source>
        <dbReference type="Pfam" id="PF22936"/>
    </source>
</evidence>
<sequence length="344" mass="38117">MFRIKSELKSYGYDVKDINMRQMMLDSLPGLYEYEQLRGAVNHSVTREIVLLIQVVINGSSREAAQVLAISIKMGNKGARIIGTVMTDCTAIIDGVAEPGAASTSGGNTGTNVGTQRRQQRSNYTSRDGELRADRRGVAEDDLGVAAGIAMVNPMLAVPDMKSENDKMAKSLPEGLSWWCFDTGSNVHLTGDRSLFVHLEEIRQKYWCKCRLCGRHDANPCVGDTEAEVFLDDVLYVESASHGLFSMHLAITKQKFEISYDQAASTFSQNGEQVIFAVPREGIWVFEAKRPADAPRRPGLPRVIVNYTIADGVATLEQWHNRTRHKNAQYLMIMADRGLAAQDV</sequence>
<organism evidence="3 4">
    <name type="scientific">Plasmopara halstedii</name>
    <name type="common">Downy mildew of sunflower</name>
    <dbReference type="NCBI Taxonomy" id="4781"/>
    <lineage>
        <taxon>Eukaryota</taxon>
        <taxon>Sar</taxon>
        <taxon>Stramenopiles</taxon>
        <taxon>Oomycota</taxon>
        <taxon>Peronosporomycetes</taxon>
        <taxon>Peronosporales</taxon>
        <taxon>Peronosporaceae</taxon>
        <taxon>Plasmopara</taxon>
    </lineage>
</organism>
<feature type="compositionally biased region" description="Low complexity" evidence="1">
    <location>
        <begin position="100"/>
        <end position="115"/>
    </location>
</feature>
<dbReference type="STRING" id="4781.A0A0P1AQE9"/>
<protein>
    <recommendedName>
        <fullName evidence="2">Retrovirus-related Pol polyprotein from transposon TNT 1-94-like beta-barrel domain-containing protein</fullName>
    </recommendedName>
</protein>
<proteinExistence type="predicted"/>
<feature type="domain" description="Retrovirus-related Pol polyprotein from transposon TNT 1-94-like beta-barrel" evidence="2">
    <location>
        <begin position="179"/>
        <end position="251"/>
    </location>
</feature>
<name>A0A0P1AQE9_PLAHL</name>
<dbReference type="RefSeq" id="XP_024580153.1">
    <property type="nucleotide sequence ID" value="XM_024729813.1"/>
</dbReference>
<dbReference type="EMBL" id="CCYD01000810">
    <property type="protein sequence ID" value="CEG43784.1"/>
    <property type="molecule type" value="Genomic_DNA"/>
</dbReference>
<evidence type="ECO:0000313" key="3">
    <source>
        <dbReference type="EMBL" id="CEG43784.1"/>
    </source>
</evidence>
<dbReference type="Pfam" id="PF22936">
    <property type="entry name" value="Pol_BBD"/>
    <property type="match status" value="1"/>
</dbReference>
<keyword evidence="4" id="KW-1185">Reference proteome</keyword>
<dbReference type="GeneID" id="36409131"/>
<dbReference type="Proteomes" id="UP000054928">
    <property type="component" value="Unassembled WGS sequence"/>
</dbReference>
<evidence type="ECO:0000313" key="4">
    <source>
        <dbReference type="Proteomes" id="UP000054928"/>
    </source>
</evidence>
<dbReference type="OrthoDB" id="127529at2759"/>
<dbReference type="InterPro" id="IPR054722">
    <property type="entry name" value="PolX-like_BBD"/>
</dbReference>
<dbReference type="AlphaFoldDB" id="A0A0P1AQE9"/>
<reference evidence="4" key="1">
    <citation type="submission" date="2014-09" db="EMBL/GenBank/DDBJ databases">
        <authorList>
            <person name="Sharma Rahul"/>
            <person name="Thines Marco"/>
        </authorList>
    </citation>
    <scope>NUCLEOTIDE SEQUENCE [LARGE SCALE GENOMIC DNA]</scope>
</reference>